<dbReference type="GO" id="GO:0030244">
    <property type="term" value="P:cellulose biosynthetic process"/>
    <property type="evidence" value="ECO:0007669"/>
    <property type="project" value="UniProtKB-KW"/>
</dbReference>
<keyword evidence="1" id="KW-1133">Transmembrane helix</keyword>
<evidence type="ECO:0000313" key="3">
    <source>
        <dbReference type="Proteomes" id="UP000537592"/>
    </source>
</evidence>
<feature type="signal peptide" evidence="1">
    <location>
        <begin position="1"/>
        <end position="34"/>
    </location>
</feature>
<keyword evidence="1" id="KW-0997">Cell inner membrane</keyword>
<protein>
    <recommendedName>
        <fullName evidence="1">Cyclic di-GMP-binding protein</fullName>
    </recommendedName>
    <alternativeName>
        <fullName evidence="1">Cellulose synthase regulatory subunit</fullName>
    </alternativeName>
</protein>
<keyword evidence="3" id="KW-1185">Reference proteome</keyword>
<dbReference type="UniPathway" id="UPA00694"/>
<dbReference type="InterPro" id="IPR018513">
    <property type="entry name" value="Cell_synthase_bac"/>
</dbReference>
<proteinExistence type="inferred from homology"/>
<organism evidence="2 3">
    <name type="scientific">Pseudochelatococcus contaminans</name>
    <dbReference type="NCBI Taxonomy" id="1538103"/>
    <lineage>
        <taxon>Bacteria</taxon>
        <taxon>Pseudomonadati</taxon>
        <taxon>Pseudomonadota</taxon>
        <taxon>Alphaproteobacteria</taxon>
        <taxon>Hyphomicrobiales</taxon>
        <taxon>Chelatococcaceae</taxon>
        <taxon>Pseudochelatococcus</taxon>
    </lineage>
</organism>
<keyword evidence="1" id="KW-0973">c-di-GMP</keyword>
<name>A0A7W6EDZ9_9HYPH</name>
<accession>A0A7W6EDZ9</accession>
<dbReference type="Gene3D" id="2.60.120.260">
    <property type="entry name" value="Galactose-binding domain-like"/>
    <property type="match status" value="2"/>
</dbReference>
<keyword evidence="1" id="KW-0472">Membrane</keyword>
<evidence type="ECO:0000313" key="2">
    <source>
        <dbReference type="EMBL" id="MBB3807979.1"/>
    </source>
</evidence>
<dbReference type="Proteomes" id="UP000537592">
    <property type="component" value="Unassembled WGS sequence"/>
</dbReference>
<keyword evidence="1" id="KW-1003">Cell membrane</keyword>
<dbReference type="EMBL" id="JACICC010000001">
    <property type="protein sequence ID" value="MBB3807979.1"/>
    <property type="molecule type" value="Genomic_DNA"/>
</dbReference>
<reference evidence="2 3" key="1">
    <citation type="submission" date="2020-08" db="EMBL/GenBank/DDBJ databases">
        <title>Genomic Encyclopedia of Type Strains, Phase IV (KMG-IV): sequencing the most valuable type-strain genomes for metagenomic binning, comparative biology and taxonomic classification.</title>
        <authorList>
            <person name="Goeker M."/>
        </authorList>
    </citation>
    <scope>NUCLEOTIDE SEQUENCE [LARGE SCALE GENOMIC DNA]</scope>
    <source>
        <strain evidence="2 3">DSM 28760</strain>
    </source>
</reference>
<sequence>MMMRTSTFRQRLVSSISALAAGLVVASTAGAAWAAEVADALDALSRDTVVSERVSLKALGITTPISLAGIDARYDVYLPIPADVPLQSPNLSLDARYLRGDGGRTTFVVYLDGSAVSARSFRSDEGNAGLDIGVDSAARPGGFVRLGLAWSSSVARELCEEARTIGDILEVSPDTYLDYSYDASAVTTISSAWTALRQDVSLLIANGTLDRRSYDTAWRLGLALERAGKRVQITKLPAVGDTIDLNGIVVPQGLRTVPAFAALVGEGRHTIASEAEIGALLLLGPPSLRPRVAVSDDALSSQIKTAIDALGSQVLQVDPEAQEGFSALIRSRGKLEADQAHEVALSHLSGRPVIVVEPDAGAAAAGLFDTLWRATAQAQRLIVNQVQPPVIGGNIVPLGDLTGAAGNIDLLDRGQWSASIDLASALADGKVPDEINLQVSAAPGATDTRPVVSVFFNDYLLGASRLDAHGQPERIKVRVPDYALLPRNVVRVDFRRQPSSNHCRETPSSFPAAVLPDSYLTLGPAPAARDFVGLLPRLSGGASLFVPEQWLSRPAETLSTIIHIADAGGVSPERARIEFAAAAVTPTEPFIAFDTAVKGSSDIVQVDGDRLILSDRGGRVFYDVAGLRDVAVVRSATGVAGSPPGLIYQSIGQQTLQVAEPFRLSRGNLAVLGPRGVLVHVDTNAPVVDKDAASPLDTIAQFKPEDLTGVARERPALFWGVLGVVVALFLIVLLRARRARRRSDQRQ</sequence>
<keyword evidence="1" id="KW-0812">Transmembrane</keyword>
<comment type="similarity">
    <text evidence="1">Belongs to the AcsB/BcsB family.</text>
</comment>
<dbReference type="AlphaFoldDB" id="A0A7W6EDZ9"/>
<keyword evidence="1" id="KW-0135">Cellulose biosynthesis</keyword>
<comment type="subunit">
    <text evidence="1">Tightly associated with the cellulose synthase catalytic subunit.</text>
</comment>
<dbReference type="Pfam" id="PF03170">
    <property type="entry name" value="BcsB"/>
    <property type="match status" value="1"/>
</dbReference>
<comment type="caution">
    <text evidence="2">The sequence shown here is derived from an EMBL/GenBank/DDBJ whole genome shotgun (WGS) entry which is preliminary data.</text>
</comment>
<dbReference type="GO" id="GO:0005886">
    <property type="term" value="C:plasma membrane"/>
    <property type="evidence" value="ECO:0007669"/>
    <property type="project" value="UniProtKB-SubCell"/>
</dbReference>
<comment type="function">
    <text evidence="1">Binds the cellulose synthase activator, bis-(3'-5') cyclic diguanylic acid (c-di-GMP).</text>
</comment>
<evidence type="ECO:0000256" key="1">
    <source>
        <dbReference type="RuleBase" id="RU365021"/>
    </source>
</evidence>
<comment type="pathway">
    <text evidence="1">Glycan metabolism; bacterial cellulose biosynthesis.</text>
</comment>
<gene>
    <name evidence="2" type="ORF">FHS81_000033</name>
</gene>
<dbReference type="GO" id="GO:0006011">
    <property type="term" value="P:UDP-alpha-D-glucose metabolic process"/>
    <property type="evidence" value="ECO:0007669"/>
    <property type="project" value="InterPro"/>
</dbReference>
<feature type="transmembrane region" description="Helical" evidence="1">
    <location>
        <begin position="716"/>
        <end position="736"/>
    </location>
</feature>
<keyword evidence="1" id="KW-0732">Signal</keyword>
<comment type="subcellular location">
    <subcellularLocation>
        <location evidence="1">Cell inner membrane</location>
    </subcellularLocation>
</comment>
<feature type="chain" id="PRO_5031595812" description="Cyclic di-GMP-binding protein" evidence="1">
    <location>
        <begin position="35"/>
        <end position="747"/>
    </location>
</feature>